<evidence type="ECO:0000256" key="2">
    <source>
        <dbReference type="ARBA" id="ARBA00023015"/>
    </source>
</evidence>
<reference evidence="6 7" key="1">
    <citation type="submission" date="2023-07" db="EMBL/GenBank/DDBJ databases">
        <title>The novel representative of Negativicutes class, Anaeroselena agilis gen. nov. sp. nov.</title>
        <authorList>
            <person name="Prokofeva M.I."/>
            <person name="Elcheninov A.G."/>
            <person name="Klyukina A."/>
            <person name="Kublanov I.V."/>
            <person name="Frolov E.N."/>
            <person name="Podosokorskaya O.A."/>
        </authorList>
    </citation>
    <scope>NUCLEOTIDE SEQUENCE [LARGE SCALE GENOMIC DNA]</scope>
    <source>
        <strain evidence="6 7">4137-cl</strain>
    </source>
</reference>
<keyword evidence="2" id="KW-0805">Transcription regulation</keyword>
<dbReference type="Pfam" id="PF03466">
    <property type="entry name" value="LysR_substrate"/>
    <property type="match status" value="1"/>
</dbReference>
<dbReference type="InterPro" id="IPR050950">
    <property type="entry name" value="HTH-type_LysR_regulators"/>
</dbReference>
<organism evidence="6 7">
    <name type="scientific">Anaeroselena agilis</name>
    <dbReference type="NCBI Taxonomy" id="3063788"/>
    <lineage>
        <taxon>Bacteria</taxon>
        <taxon>Bacillati</taxon>
        <taxon>Bacillota</taxon>
        <taxon>Negativicutes</taxon>
        <taxon>Acetonemataceae</taxon>
        <taxon>Anaeroselena</taxon>
    </lineage>
</organism>
<dbReference type="SUPFAM" id="SSF53850">
    <property type="entry name" value="Periplasmic binding protein-like II"/>
    <property type="match status" value="1"/>
</dbReference>
<dbReference type="CDD" id="cd08438">
    <property type="entry name" value="PBP2_CidR"/>
    <property type="match status" value="1"/>
</dbReference>
<dbReference type="PANTHER" id="PTHR30419">
    <property type="entry name" value="HTH-TYPE TRANSCRIPTIONAL REGULATOR YBHD"/>
    <property type="match status" value="1"/>
</dbReference>
<evidence type="ECO:0000313" key="6">
    <source>
        <dbReference type="EMBL" id="MDT8902486.1"/>
    </source>
</evidence>
<keyword evidence="4" id="KW-0804">Transcription</keyword>
<name>A0ABU3P0A4_9FIRM</name>
<evidence type="ECO:0000259" key="5">
    <source>
        <dbReference type="PROSITE" id="PS50931"/>
    </source>
</evidence>
<comment type="similarity">
    <text evidence="1">Belongs to the LysR transcriptional regulatory family.</text>
</comment>
<dbReference type="Proteomes" id="UP001254848">
    <property type="component" value="Unassembled WGS sequence"/>
</dbReference>
<keyword evidence="7" id="KW-1185">Reference proteome</keyword>
<dbReference type="InterPro" id="IPR005119">
    <property type="entry name" value="LysR_subst-bd"/>
</dbReference>
<dbReference type="InterPro" id="IPR000847">
    <property type="entry name" value="LysR_HTH_N"/>
</dbReference>
<evidence type="ECO:0000256" key="3">
    <source>
        <dbReference type="ARBA" id="ARBA00023125"/>
    </source>
</evidence>
<evidence type="ECO:0000313" key="7">
    <source>
        <dbReference type="Proteomes" id="UP001254848"/>
    </source>
</evidence>
<accession>A0ABU3P0A4</accession>
<gene>
    <name evidence="6" type="ORF">Q4T40_14645</name>
</gene>
<protein>
    <submittedName>
        <fullName evidence="6">LysR substrate-binding domain-containing protein</fullName>
    </submittedName>
</protein>
<dbReference type="Gene3D" id="1.10.10.10">
    <property type="entry name" value="Winged helix-like DNA-binding domain superfamily/Winged helix DNA-binding domain"/>
    <property type="match status" value="1"/>
</dbReference>
<sequence length="300" mass="32841">MDIRHLEYFLEVARRGSFSKAAAKLHVTQPSISKMIRALEEELSVTLFHRTNKQVELTDAGQALLEQAQQIVGLFQNLTVELDNVTSLRKGRLRIGMPPIAASTVFPRALGEFNRSFPSIGIELYEYGSKKIEEAVLDGTLDTGVVCTPPAKTDLLAVYSCIRDPLRVIVHPSHRLAGQAAVDFAALADEAFVLYREDFSLHDHILQRCGQAGFAPRVICATSQREFMTGMVAANLGIALLPGNICDGLDPAAIVSVPLAGPPLCLELAVIRRRDRYLSFAARQWLAFTAEFLGLEPAGV</sequence>
<dbReference type="PRINTS" id="PR00039">
    <property type="entry name" value="HTHLYSR"/>
</dbReference>
<dbReference type="InterPro" id="IPR036388">
    <property type="entry name" value="WH-like_DNA-bd_sf"/>
</dbReference>
<dbReference type="Gene3D" id="3.40.190.290">
    <property type="match status" value="1"/>
</dbReference>
<feature type="domain" description="HTH lysR-type" evidence="5">
    <location>
        <begin position="1"/>
        <end position="58"/>
    </location>
</feature>
<comment type="caution">
    <text evidence="6">The sequence shown here is derived from an EMBL/GenBank/DDBJ whole genome shotgun (WGS) entry which is preliminary data.</text>
</comment>
<dbReference type="EMBL" id="JAUOZS010000001">
    <property type="protein sequence ID" value="MDT8902486.1"/>
    <property type="molecule type" value="Genomic_DNA"/>
</dbReference>
<evidence type="ECO:0000256" key="4">
    <source>
        <dbReference type="ARBA" id="ARBA00023163"/>
    </source>
</evidence>
<dbReference type="RefSeq" id="WP_413780966.1">
    <property type="nucleotide sequence ID" value="NZ_JAUOZS010000001.1"/>
</dbReference>
<keyword evidence="3" id="KW-0238">DNA-binding</keyword>
<dbReference type="Pfam" id="PF00126">
    <property type="entry name" value="HTH_1"/>
    <property type="match status" value="1"/>
</dbReference>
<dbReference type="InterPro" id="IPR036390">
    <property type="entry name" value="WH_DNA-bd_sf"/>
</dbReference>
<dbReference type="PROSITE" id="PS50931">
    <property type="entry name" value="HTH_LYSR"/>
    <property type="match status" value="1"/>
</dbReference>
<evidence type="ECO:0000256" key="1">
    <source>
        <dbReference type="ARBA" id="ARBA00009437"/>
    </source>
</evidence>
<dbReference type="SUPFAM" id="SSF46785">
    <property type="entry name" value="Winged helix' DNA-binding domain"/>
    <property type="match status" value="1"/>
</dbReference>
<proteinExistence type="inferred from homology"/>
<dbReference type="PANTHER" id="PTHR30419:SF8">
    <property type="entry name" value="NITROGEN ASSIMILATION TRANSCRIPTIONAL ACTIVATOR-RELATED"/>
    <property type="match status" value="1"/>
</dbReference>